<name>A0A2T7CLS6_9POAL</name>
<dbReference type="Gramene" id="PUZ44278">
    <property type="protein sequence ID" value="PUZ44278"/>
    <property type="gene ID" value="GQ55_8G077500"/>
</dbReference>
<evidence type="ECO:0000313" key="2">
    <source>
        <dbReference type="EMBL" id="PUZ44278.1"/>
    </source>
</evidence>
<evidence type="ECO:0000256" key="1">
    <source>
        <dbReference type="SAM" id="MobiDB-lite"/>
    </source>
</evidence>
<keyword evidence="3" id="KW-1185">Reference proteome</keyword>
<dbReference type="AlphaFoldDB" id="A0A2T7CLS6"/>
<sequence>MNTYFVGHPTAYTAAEPGTRQELQVNGGAEKKPVSTQAPGTDGYFVGHPVTLEGKQPAPAPPPPPPPPPPPARNNGSGFLAKWTSCLFGDGASAEQ</sequence>
<reference evidence="2 3" key="1">
    <citation type="submission" date="2018-04" db="EMBL/GenBank/DDBJ databases">
        <title>WGS assembly of Panicum hallii var. hallii HAL2.</title>
        <authorList>
            <person name="Lovell J."/>
            <person name="Jenkins J."/>
            <person name="Lowry D."/>
            <person name="Mamidi S."/>
            <person name="Sreedasyam A."/>
            <person name="Weng X."/>
            <person name="Barry K."/>
            <person name="Bonette J."/>
            <person name="Campitelli B."/>
            <person name="Daum C."/>
            <person name="Gordon S."/>
            <person name="Gould B."/>
            <person name="Lipzen A."/>
            <person name="MacQueen A."/>
            <person name="Palacio-Mejia J."/>
            <person name="Plott C."/>
            <person name="Shakirov E."/>
            <person name="Shu S."/>
            <person name="Yoshinaga Y."/>
            <person name="Zane M."/>
            <person name="Rokhsar D."/>
            <person name="Grimwood J."/>
            <person name="Schmutz J."/>
            <person name="Juenger T."/>
        </authorList>
    </citation>
    <scope>NUCLEOTIDE SEQUENCE [LARGE SCALE GENOMIC DNA]</scope>
    <source>
        <strain evidence="3">cv. HAL2</strain>
    </source>
</reference>
<proteinExistence type="predicted"/>
<feature type="region of interest" description="Disordered" evidence="1">
    <location>
        <begin position="1"/>
        <end position="81"/>
    </location>
</feature>
<accession>A0A2T7CLS6</accession>
<feature type="compositionally biased region" description="Pro residues" evidence="1">
    <location>
        <begin position="58"/>
        <end position="72"/>
    </location>
</feature>
<dbReference type="EMBL" id="CM009756">
    <property type="protein sequence ID" value="PUZ44278.1"/>
    <property type="molecule type" value="Genomic_DNA"/>
</dbReference>
<dbReference type="Proteomes" id="UP000244336">
    <property type="component" value="Chromosome 8"/>
</dbReference>
<organism evidence="2 3">
    <name type="scientific">Panicum hallii var. hallii</name>
    <dbReference type="NCBI Taxonomy" id="1504633"/>
    <lineage>
        <taxon>Eukaryota</taxon>
        <taxon>Viridiplantae</taxon>
        <taxon>Streptophyta</taxon>
        <taxon>Embryophyta</taxon>
        <taxon>Tracheophyta</taxon>
        <taxon>Spermatophyta</taxon>
        <taxon>Magnoliopsida</taxon>
        <taxon>Liliopsida</taxon>
        <taxon>Poales</taxon>
        <taxon>Poaceae</taxon>
        <taxon>PACMAD clade</taxon>
        <taxon>Panicoideae</taxon>
        <taxon>Panicodae</taxon>
        <taxon>Paniceae</taxon>
        <taxon>Panicinae</taxon>
        <taxon>Panicum</taxon>
        <taxon>Panicum sect. Panicum</taxon>
    </lineage>
</organism>
<protein>
    <submittedName>
        <fullName evidence="2">Uncharacterized protein</fullName>
    </submittedName>
</protein>
<evidence type="ECO:0000313" key="3">
    <source>
        <dbReference type="Proteomes" id="UP000244336"/>
    </source>
</evidence>
<gene>
    <name evidence="2" type="ORF">GQ55_8G077500</name>
</gene>